<dbReference type="InterPro" id="IPR010565">
    <property type="entry name" value="Muskelin_N"/>
</dbReference>
<dbReference type="OrthoDB" id="10052615at2759"/>
<feature type="domain" description="Muskelin N-terminal" evidence="4">
    <location>
        <begin position="15"/>
        <end position="209"/>
    </location>
</feature>
<gene>
    <name evidence="6" type="primary">Mkln1</name>
    <name evidence="6" type="ORF">Hypma_002532</name>
</gene>
<evidence type="ECO:0000256" key="1">
    <source>
        <dbReference type="ARBA" id="ARBA00022441"/>
    </source>
</evidence>
<dbReference type="Gene3D" id="2.60.120.260">
    <property type="entry name" value="Galactose-binding domain-like"/>
    <property type="match status" value="1"/>
</dbReference>
<sequence length="875" mass="97792">MSTAAQLPVESSVPLLYTIAQCSAHSGRYVAENILVDNNADQSSRWSGAFPSGHAKQWILLRLDTLAVLKSITFGKYFKPHPCNMKEFKLLVGMKEDHMTEVLHSGLKNDSIPETFTIKHVNNAGVSFPTRFIKIVPISAHGQSFHTSIWHVAMTGITDEAFVEQVRVKYDEYRETAVLRHILKHLRQRRLLTSYEAIISRSDFQPEHPLLTQLHESVVLQGNWQRAEELITIISKAGLFDSYLHGSQPYAEWKRLHGTDADGDIPSPRGGHAMCIDPINEMIYLFGGWDGKKSLDDFWVYSIKEDKWQVLSHGTSAEQNAPGARSCHKMVFDTKTGSIYLLGRLSDSDGLRPTGDGATPAPTQGSAEDGASTHTRAFCSEFYRYHTRGVDSGKWDFLSFDTASAGGPPLVFDHQMVMDCDSQILYVFGGRVVDGDWDSVKYSGLYSYDVRLSKWKLLQHPDTPNTSQTMIPSRFGHSMVFEPSSRNLYIFAGQRDDKFLSDMYSYNVVTNEAKQVYDNFTAAGGPDGCFTQRAVIDPQLRELYVFCGLTRSSQTGSTTTFACESPNWLFTYDAPRKWTQILPHPPHGGSPGHLQEAVREEPVPRYAHQVVYDPNTKSIFMHGGNAGIVGEMERRRGRGSGGAGADGEHSRHKDESGKEQRLDDFWQMNLIRAGVDEVVRRAKYRIRQQQFREMCEDMPPIKALSFLQTEVSAVVDHNDPTETEVFRSLLTYLLSPTAPSTPSTPSSSPKPFHSPKSSPSTELSSYSDEHADSPPRKRSRASTPEAKWTNTLDEDECTAHHSLRAVNSNLLRSIEDPVERGVRAGKEGVGAGRLTSMRFGQRNEVFEHLLEFIAEGEKQPEGSLLDLVDGDEGGL</sequence>
<dbReference type="InParanoid" id="A0A369JCW1"/>
<dbReference type="Pfam" id="PF24681">
    <property type="entry name" value="Kelch_KLHDC2_KLHL20_DRC7"/>
    <property type="match status" value="1"/>
</dbReference>
<keyword evidence="7" id="KW-1185">Reference proteome</keyword>
<reference evidence="6" key="1">
    <citation type="submission" date="2018-04" db="EMBL/GenBank/DDBJ databases">
        <title>Whole genome sequencing of Hypsizygus marmoreus.</title>
        <authorList>
            <person name="Choi I.-G."/>
            <person name="Min B."/>
            <person name="Kim J.-G."/>
            <person name="Kim S."/>
            <person name="Oh Y.-L."/>
            <person name="Kong W.-S."/>
            <person name="Park H."/>
            <person name="Jeong J."/>
            <person name="Song E.-S."/>
        </authorList>
    </citation>
    <scope>NUCLEOTIDE SEQUENCE [LARGE SCALE GENOMIC DNA]</scope>
    <source>
        <strain evidence="6">51987-8</strain>
    </source>
</reference>
<dbReference type="STRING" id="39966.A0A369JCW1"/>
<dbReference type="SUPFAM" id="SSF49785">
    <property type="entry name" value="Galactose-binding domain-like"/>
    <property type="match status" value="1"/>
</dbReference>
<dbReference type="InterPro" id="IPR008979">
    <property type="entry name" value="Galactose-bd-like_sf"/>
</dbReference>
<keyword evidence="1" id="KW-0880">Kelch repeat</keyword>
<organism evidence="6 7">
    <name type="scientific">Hypsizygus marmoreus</name>
    <name type="common">White beech mushroom</name>
    <name type="synonym">Agaricus marmoreus</name>
    <dbReference type="NCBI Taxonomy" id="39966"/>
    <lineage>
        <taxon>Eukaryota</taxon>
        <taxon>Fungi</taxon>
        <taxon>Dikarya</taxon>
        <taxon>Basidiomycota</taxon>
        <taxon>Agaricomycotina</taxon>
        <taxon>Agaricomycetes</taxon>
        <taxon>Agaricomycetidae</taxon>
        <taxon>Agaricales</taxon>
        <taxon>Tricholomatineae</taxon>
        <taxon>Lyophyllaceae</taxon>
        <taxon>Hypsizygus</taxon>
    </lineage>
</organism>
<dbReference type="Proteomes" id="UP000076154">
    <property type="component" value="Unassembled WGS sequence"/>
</dbReference>
<dbReference type="InterPro" id="IPR056737">
    <property type="entry name" value="Beta-prop_ATRN-MKLN-like"/>
</dbReference>
<dbReference type="SUPFAM" id="SSF117281">
    <property type="entry name" value="Kelch motif"/>
    <property type="match status" value="1"/>
</dbReference>
<evidence type="ECO:0000256" key="2">
    <source>
        <dbReference type="ARBA" id="ARBA00022737"/>
    </source>
</evidence>
<dbReference type="InterPro" id="IPR052456">
    <property type="entry name" value="CTLH_complex_component"/>
</dbReference>
<feature type="region of interest" description="Disordered" evidence="3">
    <location>
        <begin position="634"/>
        <end position="660"/>
    </location>
</feature>
<proteinExistence type="predicted"/>
<keyword evidence="2" id="KW-0677">Repeat</keyword>
<dbReference type="PANTHER" id="PTHR15526:SF5">
    <property type="entry name" value="MUSKELIN"/>
    <property type="match status" value="1"/>
</dbReference>
<dbReference type="FunCoup" id="A0A369JCW1">
    <property type="interactions" value="482"/>
</dbReference>
<feature type="compositionally biased region" description="Basic and acidic residues" evidence="3">
    <location>
        <begin position="646"/>
        <end position="660"/>
    </location>
</feature>
<name>A0A369JCW1_HYPMA</name>
<dbReference type="InterPro" id="IPR015915">
    <property type="entry name" value="Kelch-typ_b-propeller"/>
</dbReference>
<dbReference type="EMBL" id="LUEZ02000122">
    <property type="protein sequence ID" value="RDB16706.1"/>
    <property type="molecule type" value="Genomic_DNA"/>
</dbReference>
<dbReference type="Pfam" id="PF24981">
    <property type="entry name" value="Beta-prop_ATRN-LZTR1"/>
    <property type="match status" value="1"/>
</dbReference>
<evidence type="ECO:0000259" key="4">
    <source>
        <dbReference type="Pfam" id="PF06588"/>
    </source>
</evidence>
<evidence type="ECO:0000313" key="7">
    <source>
        <dbReference type="Proteomes" id="UP000076154"/>
    </source>
</evidence>
<dbReference type="AlphaFoldDB" id="A0A369JCW1"/>
<feature type="region of interest" description="Disordered" evidence="3">
    <location>
        <begin position="350"/>
        <end position="371"/>
    </location>
</feature>
<protein>
    <submittedName>
        <fullName evidence="6">Muskelin</fullName>
    </submittedName>
</protein>
<feature type="compositionally biased region" description="Low complexity" evidence="3">
    <location>
        <begin position="737"/>
        <end position="766"/>
    </location>
</feature>
<evidence type="ECO:0000313" key="6">
    <source>
        <dbReference type="EMBL" id="RDB16706.1"/>
    </source>
</evidence>
<dbReference type="PANTHER" id="PTHR15526">
    <property type="entry name" value="MUSKELIN"/>
    <property type="match status" value="1"/>
</dbReference>
<dbReference type="Pfam" id="PF06588">
    <property type="entry name" value="Muskelin_N"/>
    <property type="match status" value="1"/>
</dbReference>
<feature type="region of interest" description="Disordered" evidence="3">
    <location>
        <begin position="737"/>
        <end position="793"/>
    </location>
</feature>
<dbReference type="GO" id="GO:0005737">
    <property type="term" value="C:cytoplasm"/>
    <property type="evidence" value="ECO:0007669"/>
    <property type="project" value="TreeGrafter"/>
</dbReference>
<comment type="caution">
    <text evidence="6">The sequence shown here is derived from an EMBL/GenBank/DDBJ whole genome shotgun (WGS) entry which is preliminary data.</text>
</comment>
<evidence type="ECO:0000259" key="5">
    <source>
        <dbReference type="Pfam" id="PF24981"/>
    </source>
</evidence>
<feature type="domain" description="Attractin/MKLN-like beta-propeller" evidence="5">
    <location>
        <begin position="393"/>
        <end position="574"/>
    </location>
</feature>
<evidence type="ECO:0000256" key="3">
    <source>
        <dbReference type="SAM" id="MobiDB-lite"/>
    </source>
</evidence>
<dbReference type="Gene3D" id="2.120.10.80">
    <property type="entry name" value="Kelch-type beta propeller"/>
    <property type="match status" value="2"/>
</dbReference>
<accession>A0A369JCW1</accession>